<proteinExistence type="predicted"/>
<keyword evidence="2" id="KW-1185">Reference proteome</keyword>
<accession>A0AAF0DJN1</accession>
<organism evidence="1 2">
    <name type="scientific">Emydomyces testavorans</name>
    <dbReference type="NCBI Taxonomy" id="2070801"/>
    <lineage>
        <taxon>Eukaryota</taxon>
        <taxon>Fungi</taxon>
        <taxon>Dikarya</taxon>
        <taxon>Ascomycota</taxon>
        <taxon>Pezizomycotina</taxon>
        <taxon>Eurotiomycetes</taxon>
        <taxon>Eurotiomycetidae</taxon>
        <taxon>Onygenales</taxon>
        <taxon>Nannizziopsiaceae</taxon>
        <taxon>Emydomyces</taxon>
    </lineage>
</organism>
<evidence type="ECO:0000313" key="1">
    <source>
        <dbReference type="EMBL" id="WEW59613.1"/>
    </source>
</evidence>
<dbReference type="Proteomes" id="UP001219355">
    <property type="component" value="Chromosome 3"/>
</dbReference>
<dbReference type="EMBL" id="CP120629">
    <property type="protein sequence ID" value="WEW59613.1"/>
    <property type="molecule type" value="Genomic_DNA"/>
</dbReference>
<reference evidence="1" key="1">
    <citation type="submission" date="2023-03" db="EMBL/GenBank/DDBJ databases">
        <title>Emydomyces testavorans Genome Sequence.</title>
        <authorList>
            <person name="Hoyer L."/>
        </authorList>
    </citation>
    <scope>NUCLEOTIDE SEQUENCE</scope>
    <source>
        <strain evidence="1">16-2883</strain>
    </source>
</reference>
<protein>
    <submittedName>
        <fullName evidence="1">Uncharacterized protein</fullName>
    </submittedName>
</protein>
<dbReference type="AlphaFoldDB" id="A0AAF0DJN1"/>
<evidence type="ECO:0000313" key="2">
    <source>
        <dbReference type="Proteomes" id="UP001219355"/>
    </source>
</evidence>
<name>A0AAF0DJN1_9EURO</name>
<sequence length="145" mass="16539">MDDRVSFAVPVVSALWLVYHRFYEMKAASNQLAVAKAKPRITGYDTKSLLLTFRYFAFRLLATAGICFTMRTSFVISPETISLVRSFQLQYAPPLMVLRLQLENLGALVAAVMYNYISTTQKFHAVPWFGPCRDAPDLLAPPWYY</sequence>
<gene>
    <name evidence="1" type="ORF">PRK78_005090</name>
</gene>